<dbReference type="PANTHER" id="PTHR44943:SF8">
    <property type="entry name" value="TPR REPEAT-CONTAINING PROTEIN MJ0263"/>
    <property type="match status" value="1"/>
</dbReference>
<evidence type="ECO:0000256" key="2">
    <source>
        <dbReference type="ARBA" id="ARBA00022803"/>
    </source>
</evidence>
<dbReference type="AlphaFoldDB" id="A0A926VL91"/>
<dbReference type="Pfam" id="PF07719">
    <property type="entry name" value="TPR_2"/>
    <property type="match status" value="1"/>
</dbReference>
<keyword evidence="1" id="KW-0677">Repeat</keyword>
<feature type="repeat" description="TPR" evidence="3">
    <location>
        <begin position="224"/>
        <end position="257"/>
    </location>
</feature>
<reference evidence="4" key="1">
    <citation type="journal article" date="2015" name="ISME J.">
        <title>Draft Genome Sequence of Streptomyces incarnatus NRRL8089, which Produces the Nucleoside Antibiotic Sinefungin.</title>
        <authorList>
            <person name="Oshima K."/>
            <person name="Hattori M."/>
            <person name="Shimizu H."/>
            <person name="Fukuda K."/>
            <person name="Nemoto M."/>
            <person name="Inagaki K."/>
            <person name="Tamura T."/>
        </authorList>
    </citation>
    <scope>NUCLEOTIDE SEQUENCE</scope>
    <source>
        <strain evidence="4">FACHB-1375</strain>
    </source>
</reference>
<dbReference type="SMART" id="SM00028">
    <property type="entry name" value="TPR"/>
    <property type="match status" value="6"/>
</dbReference>
<evidence type="ECO:0000313" key="5">
    <source>
        <dbReference type="Proteomes" id="UP000641646"/>
    </source>
</evidence>
<feature type="repeat" description="TPR" evidence="3">
    <location>
        <begin position="292"/>
        <end position="325"/>
    </location>
</feature>
<reference evidence="4" key="2">
    <citation type="submission" date="2020-08" db="EMBL/GenBank/DDBJ databases">
        <authorList>
            <person name="Chen M."/>
            <person name="Teng W."/>
            <person name="Zhao L."/>
            <person name="Hu C."/>
            <person name="Zhou Y."/>
            <person name="Han B."/>
            <person name="Song L."/>
            <person name="Shu W."/>
        </authorList>
    </citation>
    <scope>NUCLEOTIDE SEQUENCE</scope>
    <source>
        <strain evidence="4">FACHB-1375</strain>
    </source>
</reference>
<dbReference type="EMBL" id="JACJPW010000085">
    <property type="protein sequence ID" value="MBD2184514.1"/>
    <property type="molecule type" value="Genomic_DNA"/>
</dbReference>
<keyword evidence="5" id="KW-1185">Reference proteome</keyword>
<dbReference type="Pfam" id="PF13431">
    <property type="entry name" value="TPR_17"/>
    <property type="match status" value="1"/>
</dbReference>
<dbReference type="Pfam" id="PF13414">
    <property type="entry name" value="TPR_11"/>
    <property type="match status" value="1"/>
</dbReference>
<comment type="caution">
    <text evidence="4">The sequence shown here is derived from an EMBL/GenBank/DDBJ whole genome shotgun (WGS) entry which is preliminary data.</text>
</comment>
<dbReference type="SUPFAM" id="SSF48452">
    <property type="entry name" value="TPR-like"/>
    <property type="match status" value="1"/>
</dbReference>
<name>A0A926VL91_9CYAN</name>
<dbReference type="InterPro" id="IPR011990">
    <property type="entry name" value="TPR-like_helical_dom_sf"/>
</dbReference>
<dbReference type="Pfam" id="PF00515">
    <property type="entry name" value="TPR_1"/>
    <property type="match status" value="2"/>
</dbReference>
<accession>A0A926VL91</accession>
<dbReference type="PROSITE" id="PS50293">
    <property type="entry name" value="TPR_REGION"/>
    <property type="match status" value="4"/>
</dbReference>
<proteinExistence type="predicted"/>
<organism evidence="4 5">
    <name type="scientific">Aerosakkonema funiforme FACHB-1375</name>
    <dbReference type="NCBI Taxonomy" id="2949571"/>
    <lineage>
        <taxon>Bacteria</taxon>
        <taxon>Bacillati</taxon>
        <taxon>Cyanobacteriota</taxon>
        <taxon>Cyanophyceae</taxon>
        <taxon>Oscillatoriophycideae</taxon>
        <taxon>Aerosakkonematales</taxon>
        <taxon>Aerosakkonemataceae</taxon>
        <taxon>Aerosakkonema</taxon>
    </lineage>
</organism>
<feature type="repeat" description="TPR" evidence="3">
    <location>
        <begin position="258"/>
        <end position="291"/>
    </location>
</feature>
<gene>
    <name evidence="4" type="ORF">H6G03_26175</name>
</gene>
<dbReference type="PANTHER" id="PTHR44943">
    <property type="entry name" value="CELLULOSE SYNTHASE OPERON PROTEIN C"/>
    <property type="match status" value="1"/>
</dbReference>
<dbReference type="InterPro" id="IPR019734">
    <property type="entry name" value="TPR_rpt"/>
</dbReference>
<sequence length="358" mass="41218">MKARFWRYAYSTLRRTLRKWYRRLFGIRKQPQPPKPIKQSENTPLTDADYEYFFMQLLEGVEHGWRQEQVLRVFEALAERTDVEVWIAWLRGFGEKLLASQSPNRQLATRMVHLGDVGCGEFGDIAKEIGIKLLARAPQSYQDSNSLLDPGDPQEAQAWFYQGIQQFNNGDYQAAIVSYDKALAILPEAHEVWYNRANALFKLGRTYDAIASYDKALQYKQDKSDAWNNRGNALFKIGRSEEAIYSYDKALEIQPNYQQAWYNRGVALGHVGRLEEAIASYDKAVAIEPKDDQAWFNRGLVLGNLGRLEDAIASWDKALTLQPDRYEAWYNRSVALSNLGRSEEAIDSWNKAQALKPE</sequence>
<dbReference type="Proteomes" id="UP000641646">
    <property type="component" value="Unassembled WGS sequence"/>
</dbReference>
<dbReference type="Gene3D" id="1.25.40.10">
    <property type="entry name" value="Tetratricopeptide repeat domain"/>
    <property type="match status" value="2"/>
</dbReference>
<evidence type="ECO:0000256" key="1">
    <source>
        <dbReference type="ARBA" id="ARBA00022737"/>
    </source>
</evidence>
<keyword evidence="2 3" id="KW-0802">TPR repeat</keyword>
<evidence type="ECO:0000313" key="4">
    <source>
        <dbReference type="EMBL" id="MBD2184514.1"/>
    </source>
</evidence>
<dbReference type="PROSITE" id="PS50005">
    <property type="entry name" value="TPR"/>
    <property type="match status" value="5"/>
</dbReference>
<evidence type="ECO:0000256" key="3">
    <source>
        <dbReference type="PROSITE-ProRule" id="PRU00339"/>
    </source>
</evidence>
<dbReference type="RefSeq" id="WP_190471037.1">
    <property type="nucleotide sequence ID" value="NZ_JACJPW010000085.1"/>
</dbReference>
<feature type="repeat" description="TPR" evidence="3">
    <location>
        <begin position="156"/>
        <end position="189"/>
    </location>
</feature>
<dbReference type="InterPro" id="IPR013105">
    <property type="entry name" value="TPR_2"/>
</dbReference>
<protein>
    <submittedName>
        <fullName evidence="4">Tetratricopeptide repeat protein</fullName>
    </submittedName>
</protein>
<feature type="repeat" description="TPR" evidence="3">
    <location>
        <begin position="190"/>
        <end position="223"/>
    </location>
</feature>
<dbReference type="InterPro" id="IPR051685">
    <property type="entry name" value="Ycf3/AcsC/BcsC/TPR_MFPF"/>
</dbReference>